<organism evidence="1">
    <name type="scientific">uncultured Caudovirales phage</name>
    <dbReference type="NCBI Taxonomy" id="2100421"/>
    <lineage>
        <taxon>Viruses</taxon>
        <taxon>Duplodnaviria</taxon>
        <taxon>Heunggongvirae</taxon>
        <taxon>Uroviricota</taxon>
        <taxon>Caudoviricetes</taxon>
        <taxon>Peduoviridae</taxon>
        <taxon>Maltschvirus</taxon>
        <taxon>Maltschvirus maltsch</taxon>
    </lineage>
</organism>
<gene>
    <name evidence="1" type="ORF">UFOVP336_22</name>
</gene>
<sequence>MNKQDENELTENWHSDTNCLNEKIDDFFKRAQDHAYALGLARGLKEAAAVAVALPLSDEQIDALDLQGRGVMSVRDMVRLVEQEHGIGIGASGEK</sequence>
<accession>A0A6J5LXD0</accession>
<protein>
    <submittedName>
        <fullName evidence="1">Uncharacterized protein</fullName>
    </submittedName>
</protein>
<dbReference type="EMBL" id="LR796359">
    <property type="protein sequence ID" value="CAB4139145.1"/>
    <property type="molecule type" value="Genomic_DNA"/>
</dbReference>
<evidence type="ECO:0000313" key="1">
    <source>
        <dbReference type="EMBL" id="CAB4139145.1"/>
    </source>
</evidence>
<name>A0A6J5LXD0_9CAUD</name>
<proteinExistence type="predicted"/>
<reference evidence="1" key="1">
    <citation type="submission" date="2020-04" db="EMBL/GenBank/DDBJ databases">
        <authorList>
            <person name="Chiriac C."/>
            <person name="Salcher M."/>
            <person name="Ghai R."/>
            <person name="Kavagutti S V."/>
        </authorList>
    </citation>
    <scope>NUCLEOTIDE SEQUENCE</scope>
</reference>